<gene>
    <name evidence="3" type="ORF">PHYPSEUDO_007184</name>
</gene>
<dbReference type="Proteomes" id="UP000694044">
    <property type="component" value="Unassembled WGS sequence"/>
</dbReference>
<feature type="coiled-coil region" evidence="1">
    <location>
        <begin position="424"/>
        <end position="479"/>
    </location>
</feature>
<feature type="compositionally biased region" description="Acidic residues" evidence="2">
    <location>
        <begin position="23"/>
        <end position="55"/>
    </location>
</feature>
<name>A0A8T1VGV7_9STRA</name>
<evidence type="ECO:0000313" key="3">
    <source>
        <dbReference type="EMBL" id="KAG7380482.1"/>
    </source>
</evidence>
<keyword evidence="4" id="KW-1185">Reference proteome</keyword>
<keyword evidence="1" id="KW-0175">Coiled coil</keyword>
<feature type="coiled-coil region" evidence="1">
    <location>
        <begin position="226"/>
        <end position="253"/>
    </location>
</feature>
<feature type="compositionally biased region" description="Polar residues" evidence="2">
    <location>
        <begin position="1"/>
        <end position="21"/>
    </location>
</feature>
<feature type="region of interest" description="Disordered" evidence="2">
    <location>
        <begin position="95"/>
        <end position="146"/>
    </location>
</feature>
<feature type="region of interest" description="Disordered" evidence="2">
    <location>
        <begin position="1"/>
        <end position="62"/>
    </location>
</feature>
<feature type="compositionally biased region" description="Polar residues" evidence="2">
    <location>
        <begin position="137"/>
        <end position="146"/>
    </location>
</feature>
<comment type="caution">
    <text evidence="3">The sequence shown here is derived from an EMBL/GenBank/DDBJ whole genome shotgun (WGS) entry which is preliminary data.</text>
</comment>
<evidence type="ECO:0000256" key="1">
    <source>
        <dbReference type="SAM" id="Coils"/>
    </source>
</evidence>
<sequence>MQSATRTRFTLNAPPQLSTFTDELNDYEDDDEEYEGVDGDALDRFQDDEESEDESSLLAEQLGSYLDVHSTAPQSSDVEDEKLLDLLQQRLFVAPEDCGQVDEGESDESPRHESVSTRRKSSTTSSLEEFLADRTSRQMSMSQKLNQDAQRTLLETFSQEQRKAPPLSSQRVAQMTTRFRIFEEKKARRLTAKRRETETQENIEYRFTPTMNSKSRQLTSQFPTFAERQATLLAKKRQQRARLEQQREEELTRDRAIDLQESVRTPCICSHGNSSRSENCVMSAEREPSPSKVPQTGTEAGDGVRHTHACMRFMAMCSKMNASFAIQRKKDMMRRSLDDIIAYQEGKKQRQQARTAIEKAKEDKETTFAPRINAKSEKIYSALIRSGKLDSELAGRMFKPRKTPPLPPKLTFTPTISKKSKWLLKKKQRELMATTAAEEKEEEQVGPTSPLPLDVFSRLQQLSHHRENEAQRLQRLREQESLKAKRPVDWNVIPYDAATCRFILQGFDRPNALA</sequence>
<proteinExistence type="predicted"/>
<evidence type="ECO:0000256" key="2">
    <source>
        <dbReference type="SAM" id="MobiDB-lite"/>
    </source>
</evidence>
<dbReference type="OrthoDB" id="77581at2759"/>
<organism evidence="3 4">
    <name type="scientific">Phytophthora pseudosyringae</name>
    <dbReference type="NCBI Taxonomy" id="221518"/>
    <lineage>
        <taxon>Eukaryota</taxon>
        <taxon>Sar</taxon>
        <taxon>Stramenopiles</taxon>
        <taxon>Oomycota</taxon>
        <taxon>Peronosporomycetes</taxon>
        <taxon>Peronosporales</taxon>
        <taxon>Peronosporaceae</taxon>
        <taxon>Phytophthora</taxon>
    </lineage>
</organism>
<accession>A0A8T1VGV7</accession>
<evidence type="ECO:0000313" key="4">
    <source>
        <dbReference type="Proteomes" id="UP000694044"/>
    </source>
</evidence>
<dbReference type="EMBL" id="JAGDFM010000291">
    <property type="protein sequence ID" value="KAG7380482.1"/>
    <property type="molecule type" value="Genomic_DNA"/>
</dbReference>
<reference evidence="3" key="1">
    <citation type="submission" date="2021-02" db="EMBL/GenBank/DDBJ databases">
        <authorList>
            <person name="Palmer J.M."/>
        </authorList>
    </citation>
    <scope>NUCLEOTIDE SEQUENCE</scope>
    <source>
        <strain evidence="3">SCRP734</strain>
    </source>
</reference>
<dbReference type="AlphaFoldDB" id="A0A8T1VGV7"/>
<protein>
    <submittedName>
        <fullName evidence="3">Uncharacterized protein</fullName>
    </submittedName>
</protein>